<accession>A0A101FG88</accession>
<sequence length="59" mass="6640">MLDIRHIVGAVLLFVEGLVKLIGECKDFSELEKGIHGLCQKVCNQVLSWALEQMDEALR</sequence>
<gene>
    <name evidence="1" type="ORF">XD66_0828</name>
</gene>
<name>A0A101FG88_9THEO</name>
<dbReference type="AlphaFoldDB" id="A0A101FG88"/>
<reference evidence="2" key="1">
    <citation type="journal article" date="2015" name="MBio">
        <title>Genome-Resolved Metagenomic Analysis Reveals Roles for Candidate Phyla and Other Microbial Community Members in Biogeochemical Transformations in Oil Reservoirs.</title>
        <authorList>
            <person name="Hu P."/>
            <person name="Tom L."/>
            <person name="Singh A."/>
            <person name="Thomas B.C."/>
            <person name="Baker B.J."/>
            <person name="Piceno Y.M."/>
            <person name="Andersen G.L."/>
            <person name="Banfield J.F."/>
        </authorList>
    </citation>
    <scope>NUCLEOTIDE SEQUENCE [LARGE SCALE GENOMIC DNA]</scope>
</reference>
<protein>
    <submittedName>
        <fullName evidence="1">Uncharacterized protein</fullName>
    </submittedName>
</protein>
<proteinExistence type="predicted"/>
<evidence type="ECO:0000313" key="2">
    <source>
        <dbReference type="Proteomes" id="UP000053326"/>
    </source>
</evidence>
<dbReference type="EMBL" id="LGFO01000091">
    <property type="protein sequence ID" value="KUK36453.1"/>
    <property type="molecule type" value="Genomic_DNA"/>
</dbReference>
<evidence type="ECO:0000313" key="1">
    <source>
        <dbReference type="EMBL" id="KUK36453.1"/>
    </source>
</evidence>
<dbReference type="Proteomes" id="UP000053326">
    <property type="component" value="Unassembled WGS sequence"/>
</dbReference>
<comment type="caution">
    <text evidence="1">The sequence shown here is derived from an EMBL/GenBank/DDBJ whole genome shotgun (WGS) entry which is preliminary data.</text>
</comment>
<organism evidence="1 2">
    <name type="scientific">Thermacetogenium phaeum</name>
    <dbReference type="NCBI Taxonomy" id="85874"/>
    <lineage>
        <taxon>Bacteria</taxon>
        <taxon>Bacillati</taxon>
        <taxon>Bacillota</taxon>
        <taxon>Clostridia</taxon>
        <taxon>Thermoanaerobacterales</taxon>
        <taxon>Thermoanaerobacteraceae</taxon>
        <taxon>Thermacetogenium</taxon>
    </lineage>
</organism>